<dbReference type="PANTHER" id="PTHR14856:SF9">
    <property type="entry name" value="PQ-LOOP REPEAT-CONTAINING PROTEIN 1"/>
    <property type="match status" value="1"/>
</dbReference>
<feature type="transmembrane region" description="Helical" evidence="5">
    <location>
        <begin position="81"/>
        <end position="104"/>
    </location>
</feature>
<dbReference type="InterPro" id="IPR006603">
    <property type="entry name" value="PQ-loop_rpt"/>
</dbReference>
<comment type="caution">
    <text evidence="6">The sequence shown here is derived from an EMBL/GenBank/DDBJ whole genome shotgun (WGS) entry which is preliminary data.</text>
</comment>
<evidence type="ECO:0000256" key="5">
    <source>
        <dbReference type="SAM" id="Phobius"/>
    </source>
</evidence>
<sequence>MDSVFGLDLDEFHIMGLSIVRIVSITSQTAMVLGGVVPFIPQYLDIRRSRNTEGFSLFVCLTLLIAHILRIMFWFGRRFELPLLAQSIIMFFAMLVLVHLCVTVNQKSEIISPKARRFTDFDLQYFWRWTDFLSYVEFTLTFCLAVGALTYLLLNVTVYVEFLGFMAVFCEAMLGAPQFYRNFQNKSTLGM</sequence>
<keyword evidence="7" id="KW-1185">Reference proteome</keyword>
<dbReference type="Gene3D" id="1.20.1280.290">
    <property type="match status" value="1"/>
</dbReference>
<evidence type="ECO:0000256" key="2">
    <source>
        <dbReference type="ARBA" id="ARBA00022692"/>
    </source>
</evidence>
<evidence type="ECO:0000313" key="6">
    <source>
        <dbReference type="EMBL" id="KAK7505337.1"/>
    </source>
</evidence>
<dbReference type="FunFam" id="1.20.1280.290:FF:000008">
    <property type="entry name" value="PQ-loop repeat-containing protein 1"/>
    <property type="match status" value="1"/>
</dbReference>
<dbReference type="InterPro" id="IPR052241">
    <property type="entry name" value="SLC66/Scramblase_ANY1"/>
</dbReference>
<evidence type="ECO:0008006" key="8">
    <source>
        <dbReference type="Google" id="ProtNLM"/>
    </source>
</evidence>
<feature type="non-terminal residue" evidence="6">
    <location>
        <position position="191"/>
    </location>
</feature>
<evidence type="ECO:0000256" key="3">
    <source>
        <dbReference type="ARBA" id="ARBA00022989"/>
    </source>
</evidence>
<evidence type="ECO:0000256" key="1">
    <source>
        <dbReference type="ARBA" id="ARBA00004141"/>
    </source>
</evidence>
<evidence type="ECO:0000313" key="7">
    <source>
        <dbReference type="Proteomes" id="UP001519460"/>
    </source>
</evidence>
<dbReference type="Pfam" id="PF04193">
    <property type="entry name" value="PQ-loop"/>
    <property type="match status" value="2"/>
</dbReference>
<evidence type="ECO:0000256" key="4">
    <source>
        <dbReference type="ARBA" id="ARBA00023136"/>
    </source>
</evidence>
<proteinExistence type="predicted"/>
<keyword evidence="3 5" id="KW-1133">Transmembrane helix</keyword>
<feature type="transmembrane region" description="Helical" evidence="5">
    <location>
        <begin position="125"/>
        <end position="152"/>
    </location>
</feature>
<organism evidence="6 7">
    <name type="scientific">Batillaria attramentaria</name>
    <dbReference type="NCBI Taxonomy" id="370345"/>
    <lineage>
        <taxon>Eukaryota</taxon>
        <taxon>Metazoa</taxon>
        <taxon>Spiralia</taxon>
        <taxon>Lophotrochozoa</taxon>
        <taxon>Mollusca</taxon>
        <taxon>Gastropoda</taxon>
        <taxon>Caenogastropoda</taxon>
        <taxon>Sorbeoconcha</taxon>
        <taxon>Cerithioidea</taxon>
        <taxon>Batillariidae</taxon>
        <taxon>Batillaria</taxon>
    </lineage>
</organism>
<feature type="transmembrane region" description="Helical" evidence="5">
    <location>
        <begin position="55"/>
        <end position="75"/>
    </location>
</feature>
<name>A0ABD0M0X6_9CAEN</name>
<dbReference type="EMBL" id="JACVVK020000011">
    <property type="protein sequence ID" value="KAK7505337.1"/>
    <property type="molecule type" value="Genomic_DNA"/>
</dbReference>
<feature type="transmembrane region" description="Helical" evidence="5">
    <location>
        <begin position="158"/>
        <end position="176"/>
    </location>
</feature>
<dbReference type="Proteomes" id="UP001519460">
    <property type="component" value="Unassembled WGS sequence"/>
</dbReference>
<accession>A0ABD0M0X6</accession>
<gene>
    <name evidence="6" type="ORF">BaRGS_00003499</name>
</gene>
<comment type="subcellular location">
    <subcellularLocation>
        <location evidence="1">Membrane</location>
        <topology evidence="1">Multi-pass membrane protein</topology>
    </subcellularLocation>
</comment>
<dbReference type="PANTHER" id="PTHR14856">
    <property type="entry name" value="PQ-LOOP REPEAT-CONTAINING PROTEIN 1-LIKE PROTEIN"/>
    <property type="match status" value="1"/>
</dbReference>
<reference evidence="6 7" key="1">
    <citation type="journal article" date="2023" name="Sci. Data">
        <title>Genome assembly of the Korean intertidal mud-creeper Batillaria attramentaria.</title>
        <authorList>
            <person name="Patra A.K."/>
            <person name="Ho P.T."/>
            <person name="Jun S."/>
            <person name="Lee S.J."/>
            <person name="Kim Y."/>
            <person name="Won Y.J."/>
        </authorList>
    </citation>
    <scope>NUCLEOTIDE SEQUENCE [LARGE SCALE GENOMIC DNA]</scope>
    <source>
        <strain evidence="6">Wonlab-2016</strain>
    </source>
</reference>
<dbReference type="AlphaFoldDB" id="A0ABD0M0X6"/>
<feature type="transmembrane region" description="Helical" evidence="5">
    <location>
        <begin position="12"/>
        <end position="34"/>
    </location>
</feature>
<keyword evidence="4 5" id="KW-0472">Membrane</keyword>
<protein>
    <recommendedName>
        <fullName evidence="8">PQ-loop repeat-containing protein 1</fullName>
    </recommendedName>
</protein>
<keyword evidence="2 5" id="KW-0812">Transmembrane</keyword>
<dbReference type="GO" id="GO:0016020">
    <property type="term" value="C:membrane"/>
    <property type="evidence" value="ECO:0007669"/>
    <property type="project" value="UniProtKB-SubCell"/>
</dbReference>